<comment type="caution">
    <text evidence="6">The sequence shown here is derived from an EMBL/GenBank/DDBJ whole genome shotgun (WGS) entry which is preliminary data.</text>
</comment>
<dbReference type="InterPro" id="IPR031165">
    <property type="entry name" value="GNAT_YJDJ"/>
</dbReference>
<evidence type="ECO:0000256" key="3">
    <source>
        <dbReference type="ARBA" id="ARBA00031876"/>
    </source>
</evidence>
<evidence type="ECO:0000256" key="1">
    <source>
        <dbReference type="ARBA" id="ARBA00006233"/>
    </source>
</evidence>
<dbReference type="AlphaFoldDB" id="A0A8X6TN78"/>
<evidence type="ECO:0000313" key="6">
    <source>
        <dbReference type="EMBL" id="GFT26117.1"/>
    </source>
</evidence>
<keyword evidence="7" id="KW-1185">Reference proteome</keyword>
<feature type="chain" id="PRO_5036444555" description="Protein NATD1" evidence="4">
    <location>
        <begin position="20"/>
        <end position="149"/>
    </location>
</feature>
<name>A0A8X6TN78_NEPPI</name>
<dbReference type="OrthoDB" id="74247at2759"/>
<feature type="signal peptide" evidence="4">
    <location>
        <begin position="1"/>
        <end position="19"/>
    </location>
</feature>
<protein>
    <recommendedName>
        <fullName evidence="2">Protein NATD1</fullName>
    </recommendedName>
    <alternativeName>
        <fullName evidence="3">N-acetyltransferase domain-containing protein 1</fullName>
    </alternativeName>
</protein>
<evidence type="ECO:0000259" key="5">
    <source>
        <dbReference type="PROSITE" id="PS51729"/>
    </source>
</evidence>
<dbReference type="Proteomes" id="UP000887013">
    <property type="component" value="Unassembled WGS sequence"/>
</dbReference>
<dbReference type="Gene3D" id="3.40.630.30">
    <property type="match status" value="1"/>
</dbReference>
<dbReference type="SUPFAM" id="SSF55729">
    <property type="entry name" value="Acyl-CoA N-acyltransferases (Nat)"/>
    <property type="match status" value="1"/>
</dbReference>
<dbReference type="InterPro" id="IPR045057">
    <property type="entry name" value="Gcn5-rel_NAT"/>
</dbReference>
<dbReference type="PANTHER" id="PTHR31435:SF9">
    <property type="entry name" value="PROTEIN NATD1"/>
    <property type="match status" value="1"/>
</dbReference>
<dbReference type="CDD" id="cd04301">
    <property type="entry name" value="NAT_SF"/>
    <property type="match status" value="1"/>
</dbReference>
<reference evidence="6" key="1">
    <citation type="submission" date="2020-08" db="EMBL/GenBank/DDBJ databases">
        <title>Multicomponent nature underlies the extraordinary mechanical properties of spider dragline silk.</title>
        <authorList>
            <person name="Kono N."/>
            <person name="Nakamura H."/>
            <person name="Mori M."/>
            <person name="Yoshida Y."/>
            <person name="Ohtoshi R."/>
            <person name="Malay A.D."/>
            <person name="Moran D.A.P."/>
            <person name="Tomita M."/>
            <person name="Numata K."/>
            <person name="Arakawa K."/>
        </authorList>
    </citation>
    <scope>NUCLEOTIDE SEQUENCE</scope>
</reference>
<proteinExistence type="inferred from homology"/>
<dbReference type="EMBL" id="BMAW01011902">
    <property type="protein sequence ID" value="GFT26117.1"/>
    <property type="molecule type" value="Genomic_DNA"/>
</dbReference>
<organism evidence="6 7">
    <name type="scientific">Nephila pilipes</name>
    <name type="common">Giant wood spider</name>
    <name type="synonym">Nephila maculata</name>
    <dbReference type="NCBI Taxonomy" id="299642"/>
    <lineage>
        <taxon>Eukaryota</taxon>
        <taxon>Metazoa</taxon>
        <taxon>Ecdysozoa</taxon>
        <taxon>Arthropoda</taxon>
        <taxon>Chelicerata</taxon>
        <taxon>Arachnida</taxon>
        <taxon>Araneae</taxon>
        <taxon>Araneomorphae</taxon>
        <taxon>Entelegynae</taxon>
        <taxon>Araneoidea</taxon>
        <taxon>Nephilidae</taxon>
        <taxon>Nephila</taxon>
    </lineage>
</organism>
<gene>
    <name evidence="6" type="ORF">NPIL_61031</name>
</gene>
<dbReference type="Pfam" id="PF14542">
    <property type="entry name" value="Acetyltransf_CG"/>
    <property type="match status" value="1"/>
</dbReference>
<evidence type="ECO:0000256" key="4">
    <source>
        <dbReference type="SAM" id="SignalP"/>
    </source>
</evidence>
<comment type="similarity">
    <text evidence="1">Belongs to the NATD1 family.</text>
</comment>
<evidence type="ECO:0000256" key="2">
    <source>
        <dbReference type="ARBA" id="ARBA00020243"/>
    </source>
</evidence>
<feature type="domain" description="N-acetyltransferase" evidence="5">
    <location>
        <begin position="60"/>
        <end position="148"/>
    </location>
</feature>
<dbReference type="PROSITE" id="PS51729">
    <property type="entry name" value="GNAT_YJDJ"/>
    <property type="match status" value="1"/>
</dbReference>
<dbReference type="PANTHER" id="PTHR31435">
    <property type="entry name" value="PROTEIN NATD1"/>
    <property type="match status" value="1"/>
</dbReference>
<evidence type="ECO:0000313" key="7">
    <source>
        <dbReference type="Proteomes" id="UP000887013"/>
    </source>
</evidence>
<keyword evidence="4" id="KW-0732">Signal</keyword>
<dbReference type="InterPro" id="IPR016181">
    <property type="entry name" value="Acyl_CoA_acyltransferase"/>
</dbReference>
<sequence length="149" mass="17139">MTWFIFQILSGGLVCKLEACVDPMSTLKALHLYRSQTMFRILRNTERQLLRLYSTQYKVLHDAELKEFSLSNGKEKAVLQYKQLTPSSIELEHTIVPENLQGKGLGKLLAEAALEYALDRQLKVKVSCEFVQKYLEKNPKSEFKSILAK</sequence>
<accession>A0A8X6TN78</accession>